<dbReference type="CDD" id="cd00200">
    <property type="entry name" value="WD40"/>
    <property type="match status" value="1"/>
</dbReference>
<dbReference type="InterPro" id="IPR018391">
    <property type="entry name" value="PQQ_b-propeller_rpt"/>
</dbReference>
<dbReference type="InterPro" id="IPR036322">
    <property type="entry name" value="WD40_repeat_dom_sf"/>
</dbReference>
<dbReference type="SUPFAM" id="SSF50978">
    <property type="entry name" value="WD40 repeat-like"/>
    <property type="match status" value="1"/>
</dbReference>
<proteinExistence type="predicted"/>
<dbReference type="Proteomes" id="UP001190700">
    <property type="component" value="Unassembled WGS sequence"/>
</dbReference>
<organism evidence="4 5">
    <name type="scientific">Cymbomonas tetramitiformis</name>
    <dbReference type="NCBI Taxonomy" id="36881"/>
    <lineage>
        <taxon>Eukaryota</taxon>
        <taxon>Viridiplantae</taxon>
        <taxon>Chlorophyta</taxon>
        <taxon>Pyramimonadophyceae</taxon>
        <taxon>Pyramimonadales</taxon>
        <taxon>Pyramimonadaceae</taxon>
        <taxon>Cymbomonas</taxon>
    </lineage>
</organism>
<keyword evidence="5" id="KW-1185">Reference proteome</keyword>
<sequence length="257" mass="27266">MLMLIADGKTVASGSRDGTVRLWDAATGEEQAVLRGHDQEVLSVAFSADGKTVASGSRDGTVRLWDAATGKEQVALRGHDQKVLSVAFSADGKTVASGSQDGTVRLWDAVTGEEKAAWRVLFRYGAREEDDDNHHHNCLVVAFSPDGNTVASGSMDHTLRLWDAATGEEKVLMHLPRDNQSGDLTDHRIHSVAFSPDGKTVAIGSTDNEVLLADAAPGSEQTALMLRGHDGKVYSVAFSVDGKTVVSGSQDGTVRLP</sequence>
<dbReference type="PANTHER" id="PTHR22847">
    <property type="entry name" value="WD40 REPEAT PROTEIN"/>
    <property type="match status" value="1"/>
</dbReference>
<keyword evidence="2" id="KW-0677">Repeat</keyword>
<gene>
    <name evidence="4" type="ORF">CYMTET_15499</name>
</gene>
<evidence type="ECO:0000256" key="1">
    <source>
        <dbReference type="ARBA" id="ARBA00022574"/>
    </source>
</evidence>
<evidence type="ECO:0000256" key="2">
    <source>
        <dbReference type="ARBA" id="ARBA00022737"/>
    </source>
</evidence>
<accession>A0AAE0L8Y1</accession>
<evidence type="ECO:0000313" key="5">
    <source>
        <dbReference type="Proteomes" id="UP001190700"/>
    </source>
</evidence>
<feature type="repeat" description="WD" evidence="3">
    <location>
        <begin position="34"/>
        <end position="75"/>
    </location>
</feature>
<dbReference type="SMART" id="SM00564">
    <property type="entry name" value="PQQ"/>
    <property type="match status" value="3"/>
</dbReference>
<dbReference type="InterPro" id="IPR015943">
    <property type="entry name" value="WD40/YVTN_repeat-like_dom_sf"/>
</dbReference>
<keyword evidence="1 3" id="KW-0853">WD repeat</keyword>
<dbReference type="PANTHER" id="PTHR22847:SF637">
    <property type="entry name" value="WD REPEAT DOMAIN 5B"/>
    <property type="match status" value="1"/>
</dbReference>
<dbReference type="InterPro" id="IPR019775">
    <property type="entry name" value="WD40_repeat_CS"/>
</dbReference>
<dbReference type="Gene3D" id="2.130.10.10">
    <property type="entry name" value="YVTN repeat-like/Quinoprotein amine dehydrogenase"/>
    <property type="match status" value="3"/>
</dbReference>
<dbReference type="PROSITE" id="PS50082">
    <property type="entry name" value="WD_REPEATS_2"/>
    <property type="match status" value="5"/>
</dbReference>
<dbReference type="EMBL" id="LGRX02006563">
    <property type="protein sequence ID" value="KAK3276423.1"/>
    <property type="molecule type" value="Genomic_DNA"/>
</dbReference>
<dbReference type="GO" id="GO:1990234">
    <property type="term" value="C:transferase complex"/>
    <property type="evidence" value="ECO:0007669"/>
    <property type="project" value="UniProtKB-ARBA"/>
</dbReference>
<feature type="repeat" description="WD" evidence="3">
    <location>
        <begin position="131"/>
        <end position="172"/>
    </location>
</feature>
<reference evidence="4 5" key="1">
    <citation type="journal article" date="2015" name="Genome Biol. Evol.">
        <title>Comparative Genomics of a Bacterivorous Green Alga Reveals Evolutionary Causalities and Consequences of Phago-Mixotrophic Mode of Nutrition.</title>
        <authorList>
            <person name="Burns J.A."/>
            <person name="Paasch A."/>
            <person name="Narechania A."/>
            <person name="Kim E."/>
        </authorList>
    </citation>
    <scope>NUCLEOTIDE SEQUENCE [LARGE SCALE GENOMIC DNA]</scope>
    <source>
        <strain evidence="4 5">PLY_AMNH</strain>
    </source>
</reference>
<feature type="repeat" description="WD" evidence="3">
    <location>
        <begin position="1"/>
        <end position="33"/>
    </location>
</feature>
<feature type="repeat" description="WD" evidence="3">
    <location>
        <begin position="76"/>
        <end position="117"/>
    </location>
</feature>
<comment type="caution">
    <text evidence="4">The sequence shown here is derived from an EMBL/GenBank/DDBJ whole genome shotgun (WGS) entry which is preliminary data.</text>
</comment>
<dbReference type="PROSITE" id="PS00678">
    <property type="entry name" value="WD_REPEATS_1"/>
    <property type="match status" value="3"/>
</dbReference>
<dbReference type="AlphaFoldDB" id="A0AAE0L8Y1"/>
<dbReference type="Pfam" id="PF00400">
    <property type="entry name" value="WD40"/>
    <property type="match status" value="6"/>
</dbReference>
<feature type="repeat" description="WD" evidence="3">
    <location>
        <begin position="226"/>
        <end position="257"/>
    </location>
</feature>
<dbReference type="InterPro" id="IPR020472">
    <property type="entry name" value="WD40_PAC1"/>
</dbReference>
<name>A0AAE0L8Y1_9CHLO</name>
<evidence type="ECO:0000313" key="4">
    <source>
        <dbReference type="EMBL" id="KAK3276423.1"/>
    </source>
</evidence>
<dbReference type="SMART" id="SM00320">
    <property type="entry name" value="WD40"/>
    <property type="match status" value="5"/>
</dbReference>
<evidence type="ECO:0000256" key="3">
    <source>
        <dbReference type="PROSITE-ProRule" id="PRU00221"/>
    </source>
</evidence>
<dbReference type="InterPro" id="IPR001680">
    <property type="entry name" value="WD40_rpt"/>
</dbReference>
<dbReference type="PROSITE" id="PS50294">
    <property type="entry name" value="WD_REPEATS_REGION"/>
    <property type="match status" value="5"/>
</dbReference>
<protein>
    <submittedName>
        <fullName evidence="4">Uncharacterized protein</fullName>
    </submittedName>
</protein>
<dbReference type="PRINTS" id="PR00320">
    <property type="entry name" value="GPROTEINBRPT"/>
</dbReference>